<keyword evidence="7" id="KW-1133">Transmembrane helix</keyword>
<evidence type="ECO:0000256" key="3">
    <source>
        <dbReference type="ARBA" id="ARBA00023157"/>
    </source>
</evidence>
<keyword evidence="2" id="KW-0677">Repeat</keyword>
<dbReference type="FunFam" id="3.10.250.10:FF:000057">
    <property type="entry name" value="Uncharacterized protein"/>
    <property type="match status" value="1"/>
</dbReference>
<evidence type="ECO:0000256" key="7">
    <source>
        <dbReference type="SAM" id="Phobius"/>
    </source>
</evidence>
<dbReference type="OrthoDB" id="536948at2759"/>
<dbReference type="GO" id="GO:0004720">
    <property type="term" value="F:protein-lysine 6-oxidase activity"/>
    <property type="evidence" value="ECO:0007669"/>
    <property type="project" value="TreeGrafter"/>
</dbReference>
<keyword evidence="1" id="KW-0732">Signal</keyword>
<dbReference type="Gene3D" id="2.60.40.10">
    <property type="entry name" value="Immunoglobulins"/>
    <property type="match status" value="1"/>
</dbReference>
<feature type="disulfide bond" evidence="6">
    <location>
        <begin position="279"/>
        <end position="289"/>
    </location>
</feature>
<reference evidence="10" key="1">
    <citation type="submission" date="2023-01" db="EMBL/GenBank/DDBJ databases">
        <title>Genome assembly of the deep-sea coral Lophelia pertusa.</title>
        <authorList>
            <person name="Herrera S."/>
            <person name="Cordes E."/>
        </authorList>
    </citation>
    <scope>NUCLEOTIDE SEQUENCE</scope>
    <source>
        <strain evidence="10">USNM1676648</strain>
        <tissue evidence="10">Polyp</tissue>
    </source>
</reference>
<dbReference type="Gene3D" id="3.10.250.10">
    <property type="entry name" value="SRCR-like domain"/>
    <property type="match status" value="3"/>
</dbReference>
<feature type="disulfide bond" evidence="6">
    <location>
        <begin position="171"/>
        <end position="181"/>
    </location>
</feature>
<comment type="caution">
    <text evidence="10">The sequence shown here is derived from an EMBL/GenBank/DDBJ whole genome shotgun (WGS) entry which is preliminary data.</text>
</comment>
<keyword evidence="7" id="KW-0472">Membrane</keyword>
<organism evidence="10 11">
    <name type="scientific">Desmophyllum pertusum</name>
    <dbReference type="NCBI Taxonomy" id="174260"/>
    <lineage>
        <taxon>Eukaryota</taxon>
        <taxon>Metazoa</taxon>
        <taxon>Cnidaria</taxon>
        <taxon>Anthozoa</taxon>
        <taxon>Hexacorallia</taxon>
        <taxon>Scleractinia</taxon>
        <taxon>Caryophylliina</taxon>
        <taxon>Caryophylliidae</taxon>
        <taxon>Desmophyllum</taxon>
    </lineage>
</organism>
<dbReference type="PROSITE" id="PS50287">
    <property type="entry name" value="SRCR_2"/>
    <property type="match status" value="3"/>
</dbReference>
<proteinExistence type="predicted"/>
<sequence length="488" mass="52415">METPHFKVVLKCFTRESGEQCVTPFWDLDDAKVVCHQLGYETALAAPKRAAFGEGTGKTWLNLVRCQGSENSISDCPHGGWGNAFGCDHDDDASAICATPVRLTGGPSAKEGLVEVYYSNTWGYVCDQNWDKEDKDVFCRMLGYTGSSSASKGSANYGSGNGFYWLNNVQCVGNEDSILSCAHDGLKKQGCANGHEAKVVCVGPEARLVGASERFLGRVELLYRGMWGTVCVSPKSPKWNLQSAQVVCRQLGFKDALGAPSCAAFGPGNGIIWLDGTDCSGRESSLAECKHGAWGNSRCNHRDDAGVVCRPIGLPGGAPQILRNISTPTVACKLETTCSLFCYMSSDEPVRYTWTKNGKLLTGNDVTIIDNVLVVTPRAGMDYGVHVCKATNSAGSAEFEITLKEETKSATDRDSAKGGEEADSSTHLKPAVIALSCVVALLIIAAAILGFILWKNKNKSVITQGEEIRITNYPAYTNETYITSTGEK</sequence>
<evidence type="ECO:0000313" key="11">
    <source>
        <dbReference type="Proteomes" id="UP001163046"/>
    </source>
</evidence>
<keyword evidence="11" id="KW-1185">Reference proteome</keyword>
<evidence type="ECO:0000256" key="2">
    <source>
        <dbReference type="ARBA" id="ARBA00022737"/>
    </source>
</evidence>
<feature type="domain" description="Ig-like" evidence="9">
    <location>
        <begin position="319"/>
        <end position="402"/>
    </location>
</feature>
<dbReference type="GO" id="GO:0005615">
    <property type="term" value="C:extracellular space"/>
    <property type="evidence" value="ECO:0007669"/>
    <property type="project" value="TreeGrafter"/>
</dbReference>
<dbReference type="InterPro" id="IPR036772">
    <property type="entry name" value="SRCR-like_dom_sf"/>
</dbReference>
<name>A0A9X0D952_9CNID</name>
<keyword evidence="7" id="KW-0812">Transmembrane</keyword>
<feature type="disulfide bond" evidence="6">
    <location>
        <begin position="248"/>
        <end position="309"/>
    </location>
</feature>
<feature type="domain" description="SRCR" evidence="8">
    <location>
        <begin position="26"/>
        <end position="98"/>
    </location>
</feature>
<evidence type="ECO:0000256" key="5">
    <source>
        <dbReference type="ARBA" id="ARBA00023180"/>
    </source>
</evidence>
<dbReference type="PANTHER" id="PTHR45817:SF9">
    <property type="entry name" value="SRCR DOMAIN-CONTAINING PROTEIN"/>
    <property type="match status" value="1"/>
</dbReference>
<evidence type="ECO:0000313" key="10">
    <source>
        <dbReference type="EMBL" id="KAJ7389489.1"/>
    </source>
</evidence>
<evidence type="ECO:0000256" key="4">
    <source>
        <dbReference type="ARBA" id="ARBA00023170"/>
    </source>
</evidence>
<accession>A0A9X0D952</accession>
<dbReference type="PROSITE" id="PS50835">
    <property type="entry name" value="IG_LIKE"/>
    <property type="match status" value="1"/>
</dbReference>
<dbReference type="GO" id="GO:0016020">
    <property type="term" value="C:membrane"/>
    <property type="evidence" value="ECO:0007669"/>
    <property type="project" value="InterPro"/>
</dbReference>
<dbReference type="Proteomes" id="UP001163046">
    <property type="component" value="Unassembled WGS sequence"/>
</dbReference>
<evidence type="ECO:0000256" key="6">
    <source>
        <dbReference type="PROSITE-ProRule" id="PRU00196"/>
    </source>
</evidence>
<dbReference type="EMBL" id="MU825432">
    <property type="protein sequence ID" value="KAJ7389489.1"/>
    <property type="molecule type" value="Genomic_DNA"/>
</dbReference>
<dbReference type="InterPro" id="IPR013783">
    <property type="entry name" value="Ig-like_fold"/>
</dbReference>
<feature type="domain" description="SRCR" evidence="8">
    <location>
        <begin position="206"/>
        <end position="310"/>
    </location>
</feature>
<dbReference type="SUPFAM" id="SSF48726">
    <property type="entry name" value="Immunoglobulin"/>
    <property type="match status" value="1"/>
</dbReference>
<dbReference type="FunFam" id="3.10.250.10:FF:000001">
    <property type="entry name" value="Lysyl oxidase 4 isoform X1"/>
    <property type="match status" value="1"/>
</dbReference>
<feature type="domain" description="SRCR" evidence="8">
    <location>
        <begin position="101"/>
        <end position="202"/>
    </location>
</feature>
<dbReference type="Pfam" id="PF00530">
    <property type="entry name" value="SRCR"/>
    <property type="match status" value="3"/>
</dbReference>
<dbReference type="PROSITE" id="PS00420">
    <property type="entry name" value="SRCR_1"/>
    <property type="match status" value="1"/>
</dbReference>
<dbReference type="SUPFAM" id="SSF56487">
    <property type="entry name" value="SRCR-like"/>
    <property type="match status" value="3"/>
</dbReference>
<feature type="transmembrane region" description="Helical" evidence="7">
    <location>
        <begin position="431"/>
        <end position="454"/>
    </location>
</feature>
<dbReference type="Pfam" id="PF07679">
    <property type="entry name" value="I-set"/>
    <property type="match status" value="1"/>
</dbReference>
<comment type="caution">
    <text evidence="6">Lacks conserved residue(s) required for the propagation of feature annotation.</text>
</comment>
<dbReference type="InterPro" id="IPR001190">
    <property type="entry name" value="SRCR"/>
</dbReference>
<evidence type="ECO:0000259" key="9">
    <source>
        <dbReference type="PROSITE" id="PS50835"/>
    </source>
</evidence>
<dbReference type="InterPro" id="IPR036179">
    <property type="entry name" value="Ig-like_dom_sf"/>
</dbReference>
<dbReference type="AlphaFoldDB" id="A0A9X0D952"/>
<keyword evidence="5" id="KW-0325">Glycoprotein</keyword>
<keyword evidence="4 10" id="KW-0675">Receptor</keyword>
<keyword evidence="3 6" id="KW-1015">Disulfide bond</keyword>
<feature type="disulfide bond" evidence="6">
    <location>
        <begin position="66"/>
        <end position="76"/>
    </location>
</feature>
<dbReference type="SMART" id="SM00202">
    <property type="entry name" value="SR"/>
    <property type="match status" value="3"/>
</dbReference>
<dbReference type="InterPro" id="IPR050912">
    <property type="entry name" value="LOX-like_protein"/>
</dbReference>
<dbReference type="FunFam" id="3.10.250.10:FF:000007">
    <property type="entry name" value="Soluble scavenger receptor cysteine-rich domain-containing protein SSC5D"/>
    <property type="match status" value="1"/>
</dbReference>
<evidence type="ECO:0000259" key="8">
    <source>
        <dbReference type="PROSITE" id="PS50287"/>
    </source>
</evidence>
<dbReference type="InterPro" id="IPR013098">
    <property type="entry name" value="Ig_I-set"/>
</dbReference>
<gene>
    <name evidence="10" type="primary">SSC4D</name>
    <name evidence="10" type="ORF">OS493_031461</name>
</gene>
<dbReference type="PANTHER" id="PTHR45817">
    <property type="entry name" value="LYSYL OXIDASE-LIKE-RELATED"/>
    <property type="match status" value="1"/>
</dbReference>
<dbReference type="InterPro" id="IPR007110">
    <property type="entry name" value="Ig-like_dom"/>
</dbReference>
<dbReference type="PRINTS" id="PR00258">
    <property type="entry name" value="SPERACTRCPTR"/>
</dbReference>
<protein>
    <submittedName>
        <fullName evidence="10">Scavenger receptor</fullName>
    </submittedName>
</protein>
<evidence type="ECO:0000256" key="1">
    <source>
        <dbReference type="ARBA" id="ARBA00022729"/>
    </source>
</evidence>